<accession>A0A7W6IPK6</accession>
<dbReference type="RefSeq" id="WP_183312119.1">
    <property type="nucleotide sequence ID" value="NZ_JACIEW010000007.1"/>
</dbReference>
<sequence>MSNTRVQLEIGALADLEIATLRNYWLRYYGTMAPKHMSRELMVQAIAYRIQEEALGALSDLSRTKLRRSDTPLRDAPARVDRTIKSGTLFIREWQGRTIEVIANEKGGYLYRGSTYKSLSAIARAVTGTRWSGPAFFGLKEEKPRGTR</sequence>
<dbReference type="Pfam" id="PF11149">
    <property type="entry name" value="DUF2924"/>
    <property type="match status" value="1"/>
</dbReference>
<proteinExistence type="predicted"/>
<dbReference type="InterPro" id="IPR021322">
    <property type="entry name" value="DUF2924"/>
</dbReference>
<evidence type="ECO:0000313" key="1">
    <source>
        <dbReference type="EMBL" id="MBB4053329.1"/>
    </source>
</evidence>
<gene>
    <name evidence="1" type="ORF">GGR20_002986</name>
</gene>
<dbReference type="EMBL" id="JACIEW010000007">
    <property type="protein sequence ID" value="MBB4053329.1"/>
    <property type="molecule type" value="Genomic_DNA"/>
</dbReference>
<evidence type="ECO:0000313" key="2">
    <source>
        <dbReference type="Proteomes" id="UP000547011"/>
    </source>
</evidence>
<protein>
    <recommendedName>
        <fullName evidence="3">DUF2924 domain-containing protein</fullName>
    </recommendedName>
</protein>
<dbReference type="AlphaFoldDB" id="A0A7W6IPK6"/>
<evidence type="ECO:0008006" key="3">
    <source>
        <dbReference type="Google" id="ProtNLM"/>
    </source>
</evidence>
<keyword evidence="2" id="KW-1185">Reference proteome</keyword>
<comment type="caution">
    <text evidence="1">The sequence shown here is derived from an EMBL/GenBank/DDBJ whole genome shotgun (WGS) entry which is preliminary data.</text>
</comment>
<dbReference type="Proteomes" id="UP000547011">
    <property type="component" value="Unassembled WGS sequence"/>
</dbReference>
<name>A0A7W6IPK6_9HYPH</name>
<organism evidence="1 2">
    <name type="scientific">Devosia subaequoris</name>
    <dbReference type="NCBI Taxonomy" id="395930"/>
    <lineage>
        <taxon>Bacteria</taxon>
        <taxon>Pseudomonadati</taxon>
        <taxon>Pseudomonadota</taxon>
        <taxon>Alphaproteobacteria</taxon>
        <taxon>Hyphomicrobiales</taxon>
        <taxon>Devosiaceae</taxon>
        <taxon>Devosia</taxon>
    </lineage>
</organism>
<reference evidence="1 2" key="1">
    <citation type="submission" date="2020-08" db="EMBL/GenBank/DDBJ databases">
        <title>Genomic Encyclopedia of Type Strains, Phase IV (KMG-IV): sequencing the most valuable type-strain genomes for metagenomic binning, comparative biology and taxonomic classification.</title>
        <authorList>
            <person name="Goeker M."/>
        </authorList>
    </citation>
    <scope>NUCLEOTIDE SEQUENCE [LARGE SCALE GENOMIC DNA]</scope>
    <source>
        <strain evidence="1 2">DSM 23447</strain>
    </source>
</reference>